<evidence type="ECO:0000256" key="6">
    <source>
        <dbReference type="ARBA" id="ARBA00022741"/>
    </source>
</evidence>
<evidence type="ECO:0000256" key="5">
    <source>
        <dbReference type="ARBA" id="ARBA00022737"/>
    </source>
</evidence>
<evidence type="ECO:0000313" key="15">
    <source>
        <dbReference type="EMBL" id="PSC76747.1"/>
    </source>
</evidence>
<feature type="region of interest" description="Disordered" evidence="11">
    <location>
        <begin position="841"/>
        <end position="868"/>
    </location>
</feature>
<dbReference type="GO" id="GO:0004674">
    <property type="term" value="F:protein serine/threonine kinase activity"/>
    <property type="evidence" value="ECO:0007669"/>
    <property type="project" value="UniProtKB-KW"/>
</dbReference>
<feature type="compositionally biased region" description="Low complexity" evidence="11">
    <location>
        <begin position="845"/>
        <end position="854"/>
    </location>
</feature>
<dbReference type="PANTHER" id="PTHR48007">
    <property type="entry name" value="LEUCINE-RICH REPEAT RECEPTOR-LIKE PROTEIN KINASE PXC1"/>
    <property type="match status" value="1"/>
</dbReference>
<dbReference type="SMART" id="SM00220">
    <property type="entry name" value="S_TKc"/>
    <property type="match status" value="1"/>
</dbReference>
<organism evidence="15 16">
    <name type="scientific">Micractinium conductrix</name>
    <dbReference type="NCBI Taxonomy" id="554055"/>
    <lineage>
        <taxon>Eukaryota</taxon>
        <taxon>Viridiplantae</taxon>
        <taxon>Chlorophyta</taxon>
        <taxon>core chlorophytes</taxon>
        <taxon>Trebouxiophyceae</taxon>
        <taxon>Chlorellales</taxon>
        <taxon>Chlorellaceae</taxon>
        <taxon>Chlorella clade</taxon>
        <taxon>Micractinium</taxon>
    </lineage>
</organism>
<dbReference type="InterPro" id="IPR032675">
    <property type="entry name" value="LRR_dom_sf"/>
</dbReference>
<dbReference type="Gene3D" id="3.30.200.20">
    <property type="entry name" value="Phosphorylase Kinase, domain 1"/>
    <property type="match status" value="1"/>
</dbReference>
<dbReference type="GO" id="GO:0005524">
    <property type="term" value="F:ATP binding"/>
    <property type="evidence" value="ECO:0007669"/>
    <property type="project" value="UniProtKB-UniRule"/>
</dbReference>
<dbReference type="EMBL" id="LHPF02000001">
    <property type="protein sequence ID" value="PSC76747.1"/>
    <property type="molecule type" value="Genomic_DNA"/>
</dbReference>
<keyword evidence="7" id="KW-0418">Kinase</keyword>
<dbReference type="GO" id="GO:0005930">
    <property type="term" value="C:axoneme"/>
    <property type="evidence" value="ECO:0007669"/>
    <property type="project" value="UniProtKB-SubCell"/>
</dbReference>
<dbReference type="InterPro" id="IPR008271">
    <property type="entry name" value="Ser/Thr_kinase_AS"/>
</dbReference>
<dbReference type="InterPro" id="IPR008979">
    <property type="entry name" value="Galactose-bd-like_sf"/>
</dbReference>
<dbReference type="Proteomes" id="UP000239649">
    <property type="component" value="Unassembled WGS sequence"/>
</dbReference>
<keyword evidence="5" id="KW-0677">Repeat</keyword>
<sequence length="1269" mass="131942">MTAVRRAWLLALLLLSPVADAASTDDAAALLSLPRAIANWADALAANAGAAWQEGTPPCGDGGSQVAWAGVTCSTQGQVTALNLSGLGLEGTLPPALAQLPALTSLDLSANRLRGSVPPAWLQPDAFPSLATVRLGSNLLGGPLPAGLLALATDSISLGSNALTGALPPGWASATLKELDLSGNDLNGTLPASWGGAALPALQLLGLQGNQLEGGVPMPDWTYDSFPVGVVMQLRPGNDGLCGPVMPLDPELFPAGHAERNLPIIPVANQMHTGQNLTHIILTQPDLFTSGTDVTLTNWLGSCMSPCKDVPGGLTTAPDSVQAAGLAWPPAVQTNIYDISWVYNMSISDLVALNTNASQLHGGAPLSVPCYPNGNNTFRYYGGSLAFGKFSGGNQLLGPQGLPGAMAAARVNGGLPNTFHWPSIYIGNAAPDTNGSTNSRVVEPVYWFVDLQAEMHVTNVLITAGGDFRNTSVYVGSNTASVAANTRVASGLGLAAGQQLAVPGLATKGRYVIIYTGTAQEGTLNLDDVQVYAYETNAAAFKPITASEASSTSPDGAPPALAALVDNSVDTCVKLQPAGGDTAGAGGRARLVVDLGYTAMVGSIAVRAGPSSTAGSTTRVYVTQTADTPLADSVACNTEGKSLLPGAWTSGGCNKPGRYVTVRFSGVDPAADVLEVCEFQVALAAAPTSNAAAPKDGGGGGLSGGAVAGIVIGSTAGLALLCLLAVYLRWRWRWMRQQRRQLDAIHEVEAKEAGGTGLAPVMEVDVYGDGDEEEGCGDGGAGGGPYGNGAVAVAADGVVVSRAGRAVAPVQQNAGWDKPTPQRLNEFQLIGRFFSSLRHGGPTASLSQRSSQESGSRRRAGFSIVKGGATEEHANATTDLTKLPPGFLEVSPSDIKLVECVGEGSFGEVWLAEYCGALVAVKILAKVKSDFMTHSMQQQLALRNLQKEAMLMSKLRHPNVCLYLGAVTNPPCLVMEYCAKCSLDHLLRAGLENPQMAKRLSWVRLLSMALDAAKGMLYLHTRAPPIAHRDLKSANLLVDSQWRVKVADFSLSRALEIGSTAYTVVSTNPRWLAPEVLSGHPGQLPADVWAFGTVLWEMCTWRLPFENLNTFQIIAKVQSQGSAGLVVPPAEELPGGPFAAYPQFVTLMKACWEIDPEQRPTFAIIKEMLGDMLTAEMLPHQQAAAAAAAAEKAARAAVLAANGPALAAMDARLREQQAVAKRNSYSSSERGASLADSLGRAGSGSWPPAECSVAPMSVHPFVAHARPVQ</sequence>
<dbReference type="InterPro" id="IPR046959">
    <property type="entry name" value="PRK1-6/SRF4-like"/>
</dbReference>
<keyword evidence="6 10" id="KW-0547">Nucleotide-binding</keyword>
<dbReference type="OrthoDB" id="514180at2759"/>
<keyword evidence="3" id="KW-0433">Leucine-rich repeat</keyword>
<dbReference type="CDD" id="cd13999">
    <property type="entry name" value="STKc_MAP3K-like"/>
    <property type="match status" value="1"/>
</dbReference>
<evidence type="ECO:0000256" key="12">
    <source>
        <dbReference type="SAM" id="Phobius"/>
    </source>
</evidence>
<dbReference type="Pfam" id="PF07714">
    <property type="entry name" value="PK_Tyr_Ser-Thr"/>
    <property type="match status" value="1"/>
</dbReference>
<dbReference type="Gene3D" id="2.60.120.260">
    <property type="entry name" value="Galactose-binding domain-like"/>
    <property type="match status" value="2"/>
</dbReference>
<dbReference type="InterPro" id="IPR017441">
    <property type="entry name" value="Protein_kinase_ATP_BS"/>
</dbReference>
<evidence type="ECO:0000256" key="3">
    <source>
        <dbReference type="ARBA" id="ARBA00022614"/>
    </source>
</evidence>
<evidence type="ECO:0000259" key="14">
    <source>
        <dbReference type="PROSITE" id="PS50011"/>
    </source>
</evidence>
<feature type="binding site" evidence="10">
    <location>
        <position position="922"/>
    </location>
    <ligand>
        <name>ATP</name>
        <dbReference type="ChEBI" id="CHEBI:30616"/>
    </ligand>
</feature>
<evidence type="ECO:0000256" key="1">
    <source>
        <dbReference type="ARBA" id="ARBA00004430"/>
    </source>
</evidence>
<evidence type="ECO:0000256" key="11">
    <source>
        <dbReference type="SAM" id="MobiDB-lite"/>
    </source>
</evidence>
<evidence type="ECO:0000256" key="8">
    <source>
        <dbReference type="ARBA" id="ARBA00022840"/>
    </source>
</evidence>
<dbReference type="PROSITE" id="PS00108">
    <property type="entry name" value="PROTEIN_KINASE_ST"/>
    <property type="match status" value="1"/>
</dbReference>
<dbReference type="InterPro" id="IPR001245">
    <property type="entry name" value="Ser-Thr/Tyr_kinase_cat_dom"/>
</dbReference>
<name>A0A2P6VRP8_9CHLO</name>
<evidence type="ECO:0000313" key="16">
    <source>
        <dbReference type="Proteomes" id="UP000239649"/>
    </source>
</evidence>
<dbReference type="InterPro" id="IPR011009">
    <property type="entry name" value="Kinase-like_dom_sf"/>
</dbReference>
<comment type="subcellular location">
    <subcellularLocation>
        <location evidence="1">Cytoplasm</location>
        <location evidence="1">Cytoskeleton</location>
        <location evidence="1">Cilium axoneme</location>
    </subcellularLocation>
</comment>
<evidence type="ECO:0000256" key="10">
    <source>
        <dbReference type="PROSITE-ProRule" id="PRU10141"/>
    </source>
</evidence>
<keyword evidence="2" id="KW-0723">Serine/threonine-protein kinase</keyword>
<dbReference type="InterPro" id="IPR001611">
    <property type="entry name" value="Leu-rich_rpt"/>
</dbReference>
<comment type="caution">
    <text evidence="15">The sequence shown here is derived from an EMBL/GenBank/DDBJ whole genome shotgun (WGS) entry which is preliminary data.</text>
</comment>
<gene>
    <name evidence="15" type="primary">g653</name>
    <name evidence="15" type="ORF">C2E20_0653</name>
</gene>
<dbReference type="PROSITE" id="PS50011">
    <property type="entry name" value="PROTEIN_KINASE_DOM"/>
    <property type="match status" value="1"/>
</dbReference>
<dbReference type="PROSITE" id="PS00107">
    <property type="entry name" value="PROTEIN_KINASE_ATP"/>
    <property type="match status" value="1"/>
</dbReference>
<feature type="transmembrane region" description="Helical" evidence="12">
    <location>
        <begin position="706"/>
        <end position="730"/>
    </location>
</feature>
<dbReference type="Gene3D" id="1.10.510.10">
    <property type="entry name" value="Transferase(Phosphotransferase) domain 1"/>
    <property type="match status" value="1"/>
</dbReference>
<evidence type="ECO:0000256" key="2">
    <source>
        <dbReference type="ARBA" id="ARBA00022527"/>
    </source>
</evidence>
<dbReference type="PANTHER" id="PTHR48007:SF76">
    <property type="entry name" value="OS03G0145102 PROTEIN"/>
    <property type="match status" value="1"/>
</dbReference>
<dbReference type="Gene3D" id="3.80.10.10">
    <property type="entry name" value="Ribonuclease Inhibitor"/>
    <property type="match status" value="2"/>
</dbReference>
<keyword evidence="8 10" id="KW-0067">ATP-binding</keyword>
<keyword evidence="4" id="KW-0808">Transferase</keyword>
<dbReference type="Pfam" id="PF00560">
    <property type="entry name" value="LRR_1"/>
    <property type="match status" value="1"/>
</dbReference>
<dbReference type="SUPFAM" id="SSF49785">
    <property type="entry name" value="Galactose-binding domain-like"/>
    <property type="match status" value="1"/>
</dbReference>
<keyword evidence="13" id="KW-0732">Signal</keyword>
<protein>
    <submittedName>
        <fullName evidence="15">Serine threonine-kinase CTR1</fullName>
    </submittedName>
</protein>
<dbReference type="STRING" id="554055.A0A2P6VRP8"/>
<feature type="signal peptide" evidence="13">
    <location>
        <begin position="1"/>
        <end position="21"/>
    </location>
</feature>
<feature type="domain" description="Protein kinase" evidence="14">
    <location>
        <begin position="895"/>
        <end position="1173"/>
    </location>
</feature>
<evidence type="ECO:0000256" key="9">
    <source>
        <dbReference type="ARBA" id="ARBA00023170"/>
    </source>
</evidence>
<accession>A0A2P6VRP8</accession>
<dbReference type="InterPro" id="IPR000719">
    <property type="entry name" value="Prot_kinase_dom"/>
</dbReference>
<keyword evidence="9" id="KW-0675">Receptor</keyword>
<keyword evidence="12" id="KW-0472">Membrane</keyword>
<keyword evidence="12" id="KW-1133">Transmembrane helix</keyword>
<reference evidence="15 16" key="1">
    <citation type="journal article" date="2018" name="Plant J.">
        <title>Genome sequences of Chlorella sorokiniana UTEX 1602 and Micractinium conductrix SAG 241.80: implications to maltose excretion by a green alga.</title>
        <authorList>
            <person name="Arriola M.B."/>
            <person name="Velmurugan N."/>
            <person name="Zhang Y."/>
            <person name="Plunkett M.H."/>
            <person name="Hondzo H."/>
            <person name="Barney B.M."/>
        </authorList>
    </citation>
    <scope>NUCLEOTIDE SEQUENCE [LARGE SCALE GENOMIC DNA]</scope>
    <source>
        <strain evidence="15 16">SAG 241.80</strain>
    </source>
</reference>
<dbReference type="SUPFAM" id="SSF52058">
    <property type="entry name" value="L domain-like"/>
    <property type="match status" value="1"/>
</dbReference>
<feature type="chain" id="PRO_5015194061" evidence="13">
    <location>
        <begin position="22"/>
        <end position="1269"/>
    </location>
</feature>
<evidence type="ECO:0000256" key="4">
    <source>
        <dbReference type="ARBA" id="ARBA00022679"/>
    </source>
</evidence>
<keyword evidence="16" id="KW-1185">Reference proteome</keyword>
<evidence type="ECO:0000256" key="13">
    <source>
        <dbReference type="SAM" id="SignalP"/>
    </source>
</evidence>
<keyword evidence="12" id="KW-0812">Transmembrane</keyword>
<proteinExistence type="predicted"/>
<dbReference type="SUPFAM" id="SSF56112">
    <property type="entry name" value="Protein kinase-like (PK-like)"/>
    <property type="match status" value="1"/>
</dbReference>
<evidence type="ECO:0000256" key="7">
    <source>
        <dbReference type="ARBA" id="ARBA00022777"/>
    </source>
</evidence>
<dbReference type="AlphaFoldDB" id="A0A2P6VRP8"/>